<evidence type="ECO:0000313" key="3">
    <source>
        <dbReference type="Proteomes" id="UP001642484"/>
    </source>
</evidence>
<evidence type="ECO:0000313" key="2">
    <source>
        <dbReference type="EMBL" id="CAK9073315.1"/>
    </source>
</evidence>
<evidence type="ECO:0008006" key="4">
    <source>
        <dbReference type="Google" id="ProtNLM"/>
    </source>
</evidence>
<sequence>MTMTTTVTAMPPAPECLTEPSRRTEEDRELGDGLERQAPSTPGSSGTEDVSEDVKLPSVGSARHGGSCLPCAWFWKPQGCLNGDACLRCHLCPAGELKRRKGEQKAKRALAKEAEVKVSVEPELPSVGSKLHAAGQCKPCAWFWKADGCRNGASCGHCHMCPAGEAKARKQAKVAAIRAKGSVTGGTGETEAEPVMQPVQVMPAPVVYQAMVPQYPTLLTPWRQAGACPGCVCCTNCVPHTVPRAPCVAYFQVPPTAPVTSNCEAGDRRTLQELQSPVWAVTPVTSLPKVAPSLPSKGSALHADGRCSPCAWFWKPQGCHHGEECGRCHLCPASEIKVRRKAKAMAKDAMRAEQSTAETLILD</sequence>
<organism evidence="2 3">
    <name type="scientific">Durusdinium trenchii</name>
    <dbReference type="NCBI Taxonomy" id="1381693"/>
    <lineage>
        <taxon>Eukaryota</taxon>
        <taxon>Sar</taxon>
        <taxon>Alveolata</taxon>
        <taxon>Dinophyceae</taxon>
        <taxon>Suessiales</taxon>
        <taxon>Symbiodiniaceae</taxon>
        <taxon>Durusdinium</taxon>
    </lineage>
</organism>
<feature type="compositionally biased region" description="Low complexity" evidence="1">
    <location>
        <begin position="1"/>
        <end position="10"/>
    </location>
</feature>
<protein>
    <recommendedName>
        <fullName evidence="4">C3H1-type domain-containing protein</fullName>
    </recommendedName>
</protein>
<proteinExistence type="predicted"/>
<accession>A0ABP0PBA3</accession>
<name>A0ABP0PBA3_9DINO</name>
<comment type="caution">
    <text evidence="2">The sequence shown here is derived from an EMBL/GenBank/DDBJ whole genome shotgun (WGS) entry which is preliminary data.</text>
</comment>
<feature type="compositionally biased region" description="Polar residues" evidence="1">
    <location>
        <begin position="38"/>
        <end position="48"/>
    </location>
</feature>
<feature type="compositionally biased region" description="Basic and acidic residues" evidence="1">
    <location>
        <begin position="20"/>
        <end position="35"/>
    </location>
</feature>
<evidence type="ECO:0000256" key="1">
    <source>
        <dbReference type="SAM" id="MobiDB-lite"/>
    </source>
</evidence>
<dbReference type="Proteomes" id="UP001642484">
    <property type="component" value="Unassembled WGS sequence"/>
</dbReference>
<reference evidence="2 3" key="1">
    <citation type="submission" date="2024-02" db="EMBL/GenBank/DDBJ databases">
        <authorList>
            <person name="Chen Y."/>
            <person name="Shah S."/>
            <person name="Dougan E. K."/>
            <person name="Thang M."/>
            <person name="Chan C."/>
        </authorList>
    </citation>
    <scope>NUCLEOTIDE SEQUENCE [LARGE SCALE GENOMIC DNA]</scope>
</reference>
<keyword evidence="3" id="KW-1185">Reference proteome</keyword>
<gene>
    <name evidence="2" type="ORF">CCMP2556_LOCUS36091</name>
</gene>
<feature type="region of interest" description="Disordered" evidence="1">
    <location>
        <begin position="1"/>
        <end position="53"/>
    </location>
</feature>
<dbReference type="EMBL" id="CAXAMN010022867">
    <property type="protein sequence ID" value="CAK9073315.1"/>
    <property type="molecule type" value="Genomic_DNA"/>
</dbReference>